<evidence type="ECO:0000313" key="2">
    <source>
        <dbReference type="EMBL" id="CAD8938957.1"/>
    </source>
</evidence>
<protein>
    <recommendedName>
        <fullName evidence="3">EamA domain-containing protein</fullName>
    </recommendedName>
</protein>
<reference evidence="2" key="1">
    <citation type="submission" date="2021-01" db="EMBL/GenBank/DDBJ databases">
        <authorList>
            <person name="Corre E."/>
            <person name="Pelletier E."/>
            <person name="Niang G."/>
            <person name="Scheremetjew M."/>
            <person name="Finn R."/>
            <person name="Kale V."/>
            <person name="Holt S."/>
            <person name="Cochrane G."/>
            <person name="Meng A."/>
            <person name="Brown T."/>
            <person name="Cohen L."/>
        </authorList>
    </citation>
    <scope>NUCLEOTIDE SEQUENCE</scope>
    <source>
        <strain evidence="2">ECT3854</strain>
    </source>
</reference>
<keyword evidence="1" id="KW-0812">Transmembrane</keyword>
<feature type="transmembrane region" description="Helical" evidence="1">
    <location>
        <begin position="152"/>
        <end position="175"/>
    </location>
</feature>
<feature type="transmembrane region" description="Helical" evidence="1">
    <location>
        <begin position="82"/>
        <end position="102"/>
    </location>
</feature>
<proteinExistence type="predicted"/>
<accession>A0A7S1GKU9</accession>
<organism evidence="2">
    <name type="scientific">Cyclophora tenuis</name>
    <name type="common">Marine diatom</name>
    <dbReference type="NCBI Taxonomy" id="216820"/>
    <lineage>
        <taxon>Eukaryota</taxon>
        <taxon>Sar</taxon>
        <taxon>Stramenopiles</taxon>
        <taxon>Ochrophyta</taxon>
        <taxon>Bacillariophyta</taxon>
        <taxon>Fragilariophyceae</taxon>
        <taxon>Fragilariophycidae</taxon>
        <taxon>Cyclophorales</taxon>
        <taxon>Cyclophoraceae</taxon>
        <taxon>Cyclophora</taxon>
    </lineage>
</organism>
<sequence length="284" mass="30592">MKKAATTQLMYFEDDEDEDEFRLPFTWASCLTVIMGVVGYAAIGIGFGMAMGYTTIANVLIFANSQSILLLLGKILNGGGDSVLFMEGLGVFVALAGAILCSKDSDQTAQQNDEQNYQPYQTVWGDLLALSAGIGGVVYLVSAGALREKVDILVYMPLNMLAGSFLVLGFITVVLEQHVSMSRNPHHGLFGWMTPGFDRLWLELYTIFGCSIFGTIGYIHAMKHIDTLTVTIACLLEPMIATLIAYACGVGHLPGLVGWIGNLLVVAGTVAVVYPSVQQDQSQT</sequence>
<dbReference type="SUPFAM" id="SSF103481">
    <property type="entry name" value="Multidrug resistance efflux transporter EmrE"/>
    <property type="match status" value="1"/>
</dbReference>
<feature type="transmembrane region" description="Helical" evidence="1">
    <location>
        <begin position="56"/>
        <end position="76"/>
    </location>
</feature>
<dbReference type="PANTHER" id="PTHR22911">
    <property type="entry name" value="ACYL-MALONYL CONDENSING ENZYME-RELATED"/>
    <property type="match status" value="1"/>
</dbReference>
<dbReference type="AlphaFoldDB" id="A0A7S1GKU9"/>
<name>A0A7S1GKU9_CYCTE</name>
<keyword evidence="1" id="KW-1133">Transmembrane helix</keyword>
<dbReference type="InterPro" id="IPR037185">
    <property type="entry name" value="EmrE-like"/>
</dbReference>
<keyword evidence="1" id="KW-0472">Membrane</keyword>
<evidence type="ECO:0008006" key="3">
    <source>
        <dbReference type="Google" id="ProtNLM"/>
    </source>
</evidence>
<feature type="transmembrane region" description="Helical" evidence="1">
    <location>
        <begin position="227"/>
        <end position="249"/>
    </location>
</feature>
<feature type="transmembrane region" description="Helical" evidence="1">
    <location>
        <begin position="200"/>
        <end position="221"/>
    </location>
</feature>
<dbReference type="GO" id="GO:0016020">
    <property type="term" value="C:membrane"/>
    <property type="evidence" value="ECO:0007669"/>
    <property type="project" value="TreeGrafter"/>
</dbReference>
<evidence type="ECO:0000256" key="1">
    <source>
        <dbReference type="SAM" id="Phobius"/>
    </source>
</evidence>
<feature type="transmembrane region" description="Helical" evidence="1">
    <location>
        <begin position="25"/>
        <end position="49"/>
    </location>
</feature>
<gene>
    <name evidence="2" type="ORF">CTEN0397_LOCUS10020</name>
</gene>
<feature type="transmembrane region" description="Helical" evidence="1">
    <location>
        <begin position="256"/>
        <end position="277"/>
    </location>
</feature>
<dbReference type="EMBL" id="HBFW01015696">
    <property type="protein sequence ID" value="CAD8938957.1"/>
    <property type="molecule type" value="Transcribed_RNA"/>
</dbReference>
<feature type="transmembrane region" description="Helical" evidence="1">
    <location>
        <begin position="123"/>
        <end position="146"/>
    </location>
</feature>